<evidence type="ECO:0000313" key="12">
    <source>
        <dbReference type="EMBL" id="EHH16943.1"/>
    </source>
</evidence>
<accession>G7MMJ3</accession>
<dbReference type="Gene3D" id="2.130.10.10">
    <property type="entry name" value="YVTN repeat-like/Quinoprotein amine dehydrogenase"/>
    <property type="match status" value="1"/>
</dbReference>
<evidence type="ECO:0000256" key="1">
    <source>
        <dbReference type="ARBA" id="ARBA00004123"/>
    </source>
</evidence>
<comment type="similarity">
    <text evidence="9">Belongs to the WD repeat TRM82 family.</text>
</comment>
<evidence type="ECO:0000256" key="3">
    <source>
        <dbReference type="ARBA" id="ARBA00022574"/>
    </source>
</evidence>
<keyword evidence="4 9" id="KW-0819">tRNA processing</keyword>
<dbReference type="GO" id="GO:0006974">
    <property type="term" value="P:DNA damage response"/>
    <property type="evidence" value="ECO:0007669"/>
    <property type="project" value="UniProtKB-KW"/>
</dbReference>
<dbReference type="UniPathway" id="UPA00989"/>
<evidence type="ECO:0000256" key="5">
    <source>
        <dbReference type="ARBA" id="ARBA00022737"/>
    </source>
</evidence>
<dbReference type="InterPro" id="IPR001680">
    <property type="entry name" value="WD40_rpt"/>
</dbReference>
<dbReference type="InterPro" id="IPR036322">
    <property type="entry name" value="WD40_repeat_dom_sf"/>
</dbReference>
<dbReference type="SMART" id="SM00320">
    <property type="entry name" value="WD40"/>
    <property type="match status" value="2"/>
</dbReference>
<dbReference type="Proteomes" id="UP000013456">
    <property type="component" value="Chromosome 3"/>
</dbReference>
<sequence>MAGSVGLALCGQTLVVRGGSRFLATSTASSDDDSLFIYDCSAAEKKSQENKGEDAPLDQGSGVILASTFSKSGSYFALTDDSKRLILFRTKPWQCLSVRTVARRCTALTFIVSEEKVLVADKSGEEPSWSVLEGRDDSGEHLFLFWPLVMQAVSPDDRFILTADRDEKIRVSWAAAPHSIESFCLGHTEFVSRISVVPTQPGLLLSSSGDGTLRLWEYRSGRQLHCCHLANLQELVDPQAPQRFAASRIAFWCQENCVALLCDGTPVVYIFQLDARRQQLVYRQQLALQHQVWDMAFEETQGLWVLQDCQEAPLVLYRPPVGDQWQSVPESAVLKKVSGVLRGNWAMLEGSAGADANFSSLYKATFDNMTSYLKKKEERLQQQLEKKQRRRSPPPGPNGQAKKMRPGEATLSC</sequence>
<keyword evidence="7" id="KW-0007">Acetylation</keyword>
<name>G7MMJ3_MACMU</name>
<dbReference type="GO" id="GO:0106004">
    <property type="term" value="P:tRNA (guanine-N7)-methylation"/>
    <property type="evidence" value="ECO:0007669"/>
    <property type="project" value="UniProtKB-UniRule"/>
</dbReference>
<keyword evidence="2" id="KW-0158">Chromosome</keyword>
<reference evidence="12" key="1">
    <citation type="journal article" date="2011" name="Nat. Biotechnol.">
        <title>Genome sequencing and comparison of two nonhuman primate animal models, the cynomolgus and Chinese rhesus macaques.</title>
        <authorList>
            <person name="Yan G."/>
            <person name="Zhang G."/>
            <person name="Fang X."/>
            <person name="Zhang Y."/>
            <person name="Li C."/>
            <person name="Ling F."/>
            <person name="Cooper D.N."/>
            <person name="Li Q."/>
            <person name="Li Y."/>
            <person name="van Gool A.J."/>
            <person name="Du H."/>
            <person name="Chen J."/>
            <person name="Chen R."/>
            <person name="Zhang P."/>
            <person name="Huang Z."/>
            <person name="Thompson J.R."/>
            <person name="Meng Y."/>
            <person name="Bai Y."/>
            <person name="Wang J."/>
            <person name="Zhuo M."/>
            <person name="Wang T."/>
            <person name="Huang Y."/>
            <person name="Wei L."/>
            <person name="Li J."/>
            <person name="Wang Z."/>
            <person name="Hu H."/>
            <person name="Yang P."/>
            <person name="Le L."/>
            <person name="Stenson P.D."/>
            <person name="Li B."/>
            <person name="Liu X."/>
            <person name="Ball E.V."/>
            <person name="An N."/>
            <person name="Huang Q."/>
            <person name="Zhang Y."/>
            <person name="Fan W."/>
            <person name="Zhang X."/>
            <person name="Li Y."/>
            <person name="Wang W."/>
            <person name="Katze M.G."/>
            <person name="Su B."/>
            <person name="Nielsen R."/>
            <person name="Yang H."/>
            <person name="Wang J."/>
            <person name="Wang X."/>
            <person name="Wang J."/>
        </authorList>
    </citation>
    <scope>NUCLEOTIDE SEQUENCE [LARGE SCALE GENOMIC DNA]</scope>
    <source>
        <strain evidence="12">CR-5</strain>
    </source>
</reference>
<dbReference type="FunFam" id="2.130.10.10:FF:000454">
    <property type="entry name" value="tRNA (guanine-N(7)-)-methyltransferase non-catalytic subunit WDR4"/>
    <property type="match status" value="1"/>
</dbReference>
<comment type="pathway">
    <text evidence="9">tRNA modification; N(7)-methylguanine-tRNA biosynthesis.</text>
</comment>
<evidence type="ECO:0000256" key="10">
    <source>
        <dbReference type="PROSITE-ProRule" id="PRU00221"/>
    </source>
</evidence>
<dbReference type="PANTHER" id="PTHR16288">
    <property type="entry name" value="WD40 REPEAT PROTEIN 4"/>
    <property type="match status" value="1"/>
</dbReference>
<protein>
    <submittedName>
        <fullName evidence="12">Uncharacterized protein</fullName>
    </submittedName>
</protein>
<feature type="region of interest" description="Disordered" evidence="11">
    <location>
        <begin position="377"/>
        <end position="413"/>
    </location>
</feature>
<dbReference type="Pfam" id="PF00400">
    <property type="entry name" value="WD40"/>
    <property type="match status" value="1"/>
</dbReference>
<gene>
    <name evidence="12" type="ORF">EGK_13207</name>
</gene>
<keyword evidence="6" id="KW-0227">DNA damage</keyword>
<dbReference type="PROSITE" id="PS50082">
    <property type="entry name" value="WD_REPEATS_2"/>
    <property type="match status" value="1"/>
</dbReference>
<keyword evidence="3 9" id="KW-0853">WD repeat</keyword>
<evidence type="ECO:0000256" key="11">
    <source>
        <dbReference type="SAM" id="MobiDB-lite"/>
    </source>
</evidence>
<organism evidence="12">
    <name type="scientific">Macaca mulatta</name>
    <name type="common">Rhesus macaque</name>
    <dbReference type="NCBI Taxonomy" id="9544"/>
    <lineage>
        <taxon>Eukaryota</taxon>
        <taxon>Metazoa</taxon>
        <taxon>Chordata</taxon>
        <taxon>Craniata</taxon>
        <taxon>Vertebrata</taxon>
        <taxon>Euteleostomi</taxon>
        <taxon>Mammalia</taxon>
        <taxon>Eutheria</taxon>
        <taxon>Euarchontoglires</taxon>
        <taxon>Primates</taxon>
        <taxon>Haplorrhini</taxon>
        <taxon>Catarrhini</taxon>
        <taxon>Cercopithecidae</taxon>
        <taxon>Cercopithecinae</taxon>
        <taxon>Macaca</taxon>
    </lineage>
</organism>
<dbReference type="InterPro" id="IPR015943">
    <property type="entry name" value="WD40/YVTN_repeat-like_dom_sf"/>
</dbReference>
<keyword evidence="5 9" id="KW-0677">Repeat</keyword>
<evidence type="ECO:0000256" key="4">
    <source>
        <dbReference type="ARBA" id="ARBA00022694"/>
    </source>
</evidence>
<feature type="repeat" description="WD" evidence="10">
    <location>
        <begin position="184"/>
        <end position="226"/>
    </location>
</feature>
<dbReference type="SUPFAM" id="SSF50978">
    <property type="entry name" value="WD40 repeat-like"/>
    <property type="match status" value="1"/>
</dbReference>
<evidence type="ECO:0000256" key="9">
    <source>
        <dbReference type="HAMAP-Rule" id="MF_03056"/>
    </source>
</evidence>
<dbReference type="InterPro" id="IPR028884">
    <property type="entry name" value="Trm82"/>
</dbReference>
<evidence type="ECO:0000256" key="2">
    <source>
        <dbReference type="ARBA" id="ARBA00022454"/>
    </source>
</evidence>
<dbReference type="GO" id="GO:0005634">
    <property type="term" value="C:nucleus"/>
    <property type="evidence" value="ECO:0007669"/>
    <property type="project" value="UniProtKB-SubCell"/>
</dbReference>
<dbReference type="PROSITE" id="PS50294">
    <property type="entry name" value="WD_REPEATS_REGION"/>
    <property type="match status" value="1"/>
</dbReference>
<evidence type="ECO:0000256" key="8">
    <source>
        <dbReference type="ARBA" id="ARBA00023242"/>
    </source>
</evidence>
<dbReference type="HAMAP" id="MF_03056">
    <property type="entry name" value="TRM82"/>
    <property type="match status" value="1"/>
</dbReference>
<dbReference type="EMBL" id="CM001255">
    <property type="protein sequence ID" value="EHH16943.1"/>
    <property type="molecule type" value="Genomic_DNA"/>
</dbReference>
<feature type="compositionally biased region" description="Basic and acidic residues" evidence="11">
    <location>
        <begin position="377"/>
        <end position="386"/>
    </location>
</feature>
<proteinExistence type="inferred from homology"/>
<keyword evidence="8 9" id="KW-0539">Nucleus</keyword>
<dbReference type="PANTHER" id="PTHR16288:SF0">
    <property type="entry name" value="TRNA (GUANINE-N(7)-)-METHYLTRANSFERASE NON-CATALYTIC SUBUNIT WDR4"/>
    <property type="match status" value="1"/>
</dbReference>
<comment type="function">
    <text evidence="9">Required for the formation of N(7)-methylguanine at position 46 (m7G46) in tRNA. In the complex, it is required to stabilize and induce conformational changes of the catalytic subunit.</text>
</comment>
<dbReference type="AlphaFoldDB" id="G7MMJ3"/>
<comment type="subcellular location">
    <subcellularLocation>
        <location evidence="1 9">Nucleus</location>
    </subcellularLocation>
</comment>
<evidence type="ECO:0000256" key="6">
    <source>
        <dbReference type="ARBA" id="ARBA00022763"/>
    </source>
</evidence>
<evidence type="ECO:0000256" key="7">
    <source>
        <dbReference type="ARBA" id="ARBA00022990"/>
    </source>
</evidence>